<dbReference type="Gene3D" id="3.40.50.300">
    <property type="entry name" value="P-loop containing nucleotide triphosphate hydrolases"/>
    <property type="match status" value="1"/>
</dbReference>
<name>A0A5B8XZ54_9DELT</name>
<feature type="binding site" evidence="8">
    <location>
        <begin position="12"/>
        <end position="17"/>
    </location>
    <ligand>
        <name>ATP</name>
        <dbReference type="ChEBI" id="CHEBI:30616"/>
    </ligand>
</feature>
<keyword evidence="3 8" id="KW-0808">Transferase</keyword>
<evidence type="ECO:0000313" key="10">
    <source>
        <dbReference type="EMBL" id="QED30258.1"/>
    </source>
</evidence>
<evidence type="ECO:0000256" key="9">
    <source>
        <dbReference type="NCBIfam" id="TIGR00152"/>
    </source>
</evidence>
<keyword evidence="2 8" id="KW-0963">Cytoplasm</keyword>
<dbReference type="PANTHER" id="PTHR10695">
    <property type="entry name" value="DEPHOSPHO-COA KINASE-RELATED"/>
    <property type="match status" value="1"/>
</dbReference>
<dbReference type="PANTHER" id="PTHR10695:SF46">
    <property type="entry name" value="BIFUNCTIONAL COENZYME A SYNTHASE-RELATED"/>
    <property type="match status" value="1"/>
</dbReference>
<evidence type="ECO:0000256" key="6">
    <source>
        <dbReference type="ARBA" id="ARBA00022840"/>
    </source>
</evidence>
<accession>A0A5B8XZ54</accession>
<dbReference type="PROSITE" id="PS51219">
    <property type="entry name" value="DPCK"/>
    <property type="match status" value="1"/>
</dbReference>
<dbReference type="AlphaFoldDB" id="A0A5B8XZ54"/>
<dbReference type="GO" id="GO:0004140">
    <property type="term" value="F:dephospho-CoA kinase activity"/>
    <property type="evidence" value="ECO:0007669"/>
    <property type="project" value="UniProtKB-UniRule"/>
</dbReference>
<reference evidence="10 11" key="1">
    <citation type="submission" date="2019-08" db="EMBL/GenBank/DDBJ databases">
        <authorList>
            <person name="Liang Q."/>
        </authorList>
    </citation>
    <scope>NUCLEOTIDE SEQUENCE [LARGE SCALE GENOMIC DNA]</scope>
    <source>
        <strain evidence="10 11">V1718</strain>
    </source>
</reference>
<keyword evidence="11" id="KW-1185">Reference proteome</keyword>
<gene>
    <name evidence="8" type="primary">coaE</name>
    <name evidence="10" type="ORF">FRD01_00395</name>
</gene>
<comment type="subcellular location">
    <subcellularLocation>
        <location evidence="8">Cytoplasm</location>
    </subcellularLocation>
</comment>
<dbReference type="InterPro" id="IPR027417">
    <property type="entry name" value="P-loop_NTPase"/>
</dbReference>
<dbReference type="FunFam" id="3.40.50.300:FF:000991">
    <property type="entry name" value="Dephospho-CoA kinase"/>
    <property type="match status" value="1"/>
</dbReference>
<dbReference type="HAMAP" id="MF_00376">
    <property type="entry name" value="Dephospho_CoA_kinase"/>
    <property type="match status" value="1"/>
</dbReference>
<dbReference type="OrthoDB" id="9812943at2"/>
<evidence type="ECO:0000256" key="4">
    <source>
        <dbReference type="ARBA" id="ARBA00022741"/>
    </source>
</evidence>
<comment type="catalytic activity">
    <reaction evidence="8">
        <text>3'-dephospho-CoA + ATP = ADP + CoA + H(+)</text>
        <dbReference type="Rhea" id="RHEA:18245"/>
        <dbReference type="ChEBI" id="CHEBI:15378"/>
        <dbReference type="ChEBI" id="CHEBI:30616"/>
        <dbReference type="ChEBI" id="CHEBI:57287"/>
        <dbReference type="ChEBI" id="CHEBI:57328"/>
        <dbReference type="ChEBI" id="CHEBI:456216"/>
        <dbReference type="EC" id="2.7.1.24"/>
    </reaction>
</comment>
<keyword evidence="6 8" id="KW-0067">ATP-binding</keyword>
<dbReference type="EMBL" id="CP042467">
    <property type="protein sequence ID" value="QED30258.1"/>
    <property type="molecule type" value="Genomic_DNA"/>
</dbReference>
<keyword evidence="5 8" id="KW-0418">Kinase</keyword>
<evidence type="ECO:0000256" key="8">
    <source>
        <dbReference type="HAMAP-Rule" id="MF_00376"/>
    </source>
</evidence>
<comment type="pathway">
    <text evidence="8">Cofactor biosynthesis; coenzyme A biosynthesis; CoA from (R)-pantothenate: step 5/5.</text>
</comment>
<comment type="similarity">
    <text evidence="1 8">Belongs to the CoaE family.</text>
</comment>
<protein>
    <recommendedName>
        <fullName evidence="8 9">Dephospho-CoA kinase</fullName>
        <ecNumber evidence="8 9">2.7.1.24</ecNumber>
    </recommendedName>
    <alternativeName>
        <fullName evidence="8">Dephosphocoenzyme A kinase</fullName>
    </alternativeName>
</protein>
<dbReference type="GO" id="GO:0005737">
    <property type="term" value="C:cytoplasm"/>
    <property type="evidence" value="ECO:0007669"/>
    <property type="project" value="UniProtKB-SubCell"/>
</dbReference>
<dbReference type="NCBIfam" id="TIGR00152">
    <property type="entry name" value="dephospho-CoA kinase"/>
    <property type="match status" value="1"/>
</dbReference>
<dbReference type="InterPro" id="IPR001977">
    <property type="entry name" value="Depp_CoAkinase"/>
</dbReference>
<dbReference type="UniPathway" id="UPA00241">
    <property type="reaction ID" value="UER00356"/>
</dbReference>
<evidence type="ECO:0000256" key="7">
    <source>
        <dbReference type="ARBA" id="ARBA00022993"/>
    </source>
</evidence>
<evidence type="ECO:0000256" key="5">
    <source>
        <dbReference type="ARBA" id="ARBA00022777"/>
    </source>
</evidence>
<dbReference type="Pfam" id="PF01121">
    <property type="entry name" value="CoaE"/>
    <property type="match status" value="1"/>
</dbReference>
<dbReference type="SUPFAM" id="SSF52540">
    <property type="entry name" value="P-loop containing nucleoside triphosphate hydrolases"/>
    <property type="match status" value="1"/>
</dbReference>
<keyword evidence="7 8" id="KW-0173">Coenzyme A biosynthesis</keyword>
<dbReference type="CDD" id="cd02022">
    <property type="entry name" value="DPCK"/>
    <property type="match status" value="1"/>
</dbReference>
<dbReference type="KEGG" id="bbae:FRD01_00395"/>
<dbReference type="Proteomes" id="UP000321595">
    <property type="component" value="Chromosome"/>
</dbReference>
<evidence type="ECO:0000256" key="3">
    <source>
        <dbReference type="ARBA" id="ARBA00022679"/>
    </source>
</evidence>
<sequence length="203" mass="21952">MPVIVGLTGGIASGKSTVSAYFAKLGVTIIDADLIAREVVEPGTEGFEAIKETFGAQVLAEDGSLDRKALGAVIFNDVEKRSQLNAIVHPAVATRMLELAQAAGNKGSRWVIYDAALLVENGAQHWLPEIIVVSASTASQLQRIMQRDELSADEASARINSQLPLQDKVKVATHVIDNDGTLEHTWDQTKRIFEELTDRYGTP</sequence>
<proteinExistence type="inferred from homology"/>
<keyword evidence="4 8" id="KW-0547">Nucleotide-binding</keyword>
<dbReference type="EC" id="2.7.1.24" evidence="8 9"/>
<evidence type="ECO:0000256" key="1">
    <source>
        <dbReference type="ARBA" id="ARBA00009018"/>
    </source>
</evidence>
<evidence type="ECO:0000256" key="2">
    <source>
        <dbReference type="ARBA" id="ARBA00022490"/>
    </source>
</evidence>
<evidence type="ECO:0000313" key="11">
    <source>
        <dbReference type="Proteomes" id="UP000321595"/>
    </source>
</evidence>
<dbReference type="GO" id="GO:0005524">
    <property type="term" value="F:ATP binding"/>
    <property type="evidence" value="ECO:0007669"/>
    <property type="project" value="UniProtKB-UniRule"/>
</dbReference>
<organism evidence="10 11">
    <name type="scientific">Microvenator marinus</name>
    <dbReference type="NCBI Taxonomy" id="2600177"/>
    <lineage>
        <taxon>Bacteria</taxon>
        <taxon>Deltaproteobacteria</taxon>
        <taxon>Bradymonadales</taxon>
        <taxon>Microvenatoraceae</taxon>
        <taxon>Microvenator</taxon>
    </lineage>
</organism>
<comment type="function">
    <text evidence="8">Catalyzes the phosphorylation of the 3'-hydroxyl group of dephosphocoenzyme A to form coenzyme A.</text>
</comment>
<dbReference type="GO" id="GO:0015937">
    <property type="term" value="P:coenzyme A biosynthetic process"/>
    <property type="evidence" value="ECO:0007669"/>
    <property type="project" value="UniProtKB-UniRule"/>
</dbReference>